<name>A0A263D4Y9_9PSEU</name>
<keyword evidence="5" id="KW-1185">Reference proteome</keyword>
<accession>A0A263D4Y9</accession>
<feature type="compositionally biased region" description="Gly residues" evidence="2">
    <location>
        <begin position="256"/>
        <end position="271"/>
    </location>
</feature>
<dbReference type="InterPro" id="IPR000030">
    <property type="entry name" value="PPE_dom"/>
</dbReference>
<dbReference type="InterPro" id="IPR038332">
    <property type="entry name" value="PPE_sf"/>
</dbReference>
<feature type="domain" description="PPE" evidence="3">
    <location>
        <begin position="45"/>
        <end position="143"/>
    </location>
</feature>
<dbReference type="RefSeq" id="WP_094862524.1">
    <property type="nucleotide sequence ID" value="NZ_NKYE01000005.1"/>
</dbReference>
<dbReference type="Pfam" id="PF00823">
    <property type="entry name" value="PPE"/>
    <property type="match status" value="1"/>
</dbReference>
<sequence length="376" mass="38796">MTAAGQRRILAMPWPPREPEPGPQDLDGDVDWMTYSHAELYAMAHEGVNLAEATSVAASWAELAEELDELGARLGKALAASADGWEGEAADAARAGVERLVSWTSATAASGKDVSTCVIRQADIAETARRTMPEPPEASPVRRCVALNLVADPGPERLAAQQLHRRAAEVMQRMQQASNEVYADVPAFTSPMPRTELRRTPEKPVAPEPEREVTADPRREPPAEATVPGHREATTPSAGEVSPSATPAGPLPGGPSAHGGVGITATGGGASGAQAPAAPLAAGTLAGSRALPRTNRTAGQGPASATAPQARGGGMGTGMGMAGMPMGMAGAGMRQDDAVERTTPGYLEEDSGFWSSDVLVSPPVLGEEPTARPGRY</sequence>
<evidence type="ECO:0000313" key="4">
    <source>
        <dbReference type="EMBL" id="OZM73269.1"/>
    </source>
</evidence>
<dbReference type="SUPFAM" id="SSF140459">
    <property type="entry name" value="PE/PPE dimer-like"/>
    <property type="match status" value="1"/>
</dbReference>
<dbReference type="OrthoDB" id="3681508at2"/>
<evidence type="ECO:0000259" key="3">
    <source>
        <dbReference type="Pfam" id="PF00823"/>
    </source>
</evidence>
<feature type="region of interest" description="Disordered" evidence="2">
    <location>
        <begin position="292"/>
        <end position="317"/>
    </location>
</feature>
<dbReference type="AlphaFoldDB" id="A0A263D4Y9"/>
<reference evidence="4 5" key="1">
    <citation type="submission" date="2017-07" db="EMBL/GenBank/DDBJ databases">
        <title>Amycolatopsis antarcticus sp. nov., isolated from the surface of an Antarcticus brown macroalga.</title>
        <authorList>
            <person name="Wang J."/>
            <person name="Leiva S."/>
            <person name="Huang J."/>
            <person name="Huang Y."/>
        </authorList>
    </citation>
    <scope>NUCLEOTIDE SEQUENCE [LARGE SCALE GENOMIC DNA]</scope>
    <source>
        <strain evidence="4 5">AU-G6</strain>
    </source>
</reference>
<proteinExistence type="inferred from homology"/>
<feature type="region of interest" description="Disordered" evidence="2">
    <location>
        <begin position="356"/>
        <end position="376"/>
    </location>
</feature>
<evidence type="ECO:0000313" key="5">
    <source>
        <dbReference type="Proteomes" id="UP000242444"/>
    </source>
</evidence>
<feature type="region of interest" description="Disordered" evidence="2">
    <location>
        <begin position="188"/>
        <end position="276"/>
    </location>
</feature>
<dbReference type="InParanoid" id="A0A263D4Y9"/>
<comment type="caution">
    <text evidence="4">The sequence shown here is derived from an EMBL/GenBank/DDBJ whole genome shotgun (WGS) entry which is preliminary data.</text>
</comment>
<dbReference type="Gene3D" id="1.20.1260.20">
    <property type="entry name" value="PPE superfamily"/>
    <property type="match status" value="1"/>
</dbReference>
<dbReference type="Proteomes" id="UP000242444">
    <property type="component" value="Unassembled WGS sequence"/>
</dbReference>
<organism evidence="4 5">
    <name type="scientific">Amycolatopsis antarctica</name>
    <dbReference type="NCBI Taxonomy" id="1854586"/>
    <lineage>
        <taxon>Bacteria</taxon>
        <taxon>Bacillati</taxon>
        <taxon>Actinomycetota</taxon>
        <taxon>Actinomycetes</taxon>
        <taxon>Pseudonocardiales</taxon>
        <taxon>Pseudonocardiaceae</taxon>
        <taxon>Amycolatopsis</taxon>
    </lineage>
</organism>
<comment type="similarity">
    <text evidence="1">Belongs to the mycobacterial PPE family.</text>
</comment>
<protein>
    <recommendedName>
        <fullName evidence="3">PPE domain-containing protein</fullName>
    </recommendedName>
</protein>
<feature type="compositionally biased region" description="Basic and acidic residues" evidence="2">
    <location>
        <begin position="208"/>
        <end position="222"/>
    </location>
</feature>
<evidence type="ECO:0000256" key="1">
    <source>
        <dbReference type="ARBA" id="ARBA00010652"/>
    </source>
</evidence>
<feature type="region of interest" description="Disordered" evidence="2">
    <location>
        <begin position="1"/>
        <end position="25"/>
    </location>
</feature>
<evidence type="ECO:0000256" key="2">
    <source>
        <dbReference type="SAM" id="MobiDB-lite"/>
    </source>
</evidence>
<dbReference type="EMBL" id="NKYE01000005">
    <property type="protein sequence ID" value="OZM73269.1"/>
    <property type="molecule type" value="Genomic_DNA"/>
</dbReference>
<gene>
    <name evidence="4" type="ORF">CFN78_10425</name>
</gene>